<feature type="region of interest" description="Disordered" evidence="1">
    <location>
        <begin position="384"/>
        <end position="479"/>
    </location>
</feature>
<evidence type="ECO:0000313" key="3">
    <source>
        <dbReference type="EMBL" id="PWN42048.1"/>
    </source>
</evidence>
<feature type="transmembrane region" description="Helical" evidence="2">
    <location>
        <begin position="130"/>
        <end position="158"/>
    </location>
</feature>
<dbReference type="Pfam" id="PF11204">
    <property type="entry name" value="DUF2985"/>
    <property type="match status" value="1"/>
</dbReference>
<reference evidence="3 4" key="1">
    <citation type="journal article" date="2018" name="Mol. Biol. Evol.">
        <title>Broad Genomic Sampling Reveals a Smut Pathogenic Ancestry of the Fungal Clade Ustilaginomycotina.</title>
        <authorList>
            <person name="Kijpornyongpan T."/>
            <person name="Mondo S.J."/>
            <person name="Barry K."/>
            <person name="Sandor L."/>
            <person name="Lee J."/>
            <person name="Lipzen A."/>
            <person name="Pangilinan J."/>
            <person name="LaButti K."/>
            <person name="Hainaut M."/>
            <person name="Henrissat B."/>
            <person name="Grigoriev I.V."/>
            <person name="Spatafora J.W."/>
            <person name="Aime M.C."/>
        </authorList>
    </citation>
    <scope>NUCLEOTIDE SEQUENCE [LARGE SCALE GENOMIC DNA]</scope>
    <source>
        <strain evidence="3 4">MCA 4658</strain>
    </source>
</reference>
<feature type="compositionally biased region" description="Basic and acidic residues" evidence="1">
    <location>
        <begin position="405"/>
        <end position="416"/>
    </location>
</feature>
<feature type="transmembrane region" description="Helical" evidence="2">
    <location>
        <begin position="164"/>
        <end position="185"/>
    </location>
</feature>
<feature type="region of interest" description="Disordered" evidence="1">
    <location>
        <begin position="33"/>
        <end position="96"/>
    </location>
</feature>
<evidence type="ECO:0000256" key="1">
    <source>
        <dbReference type="SAM" id="MobiDB-lite"/>
    </source>
</evidence>
<keyword evidence="2" id="KW-0472">Membrane</keyword>
<dbReference type="EMBL" id="KZ819384">
    <property type="protein sequence ID" value="PWN42048.1"/>
    <property type="molecule type" value="Genomic_DNA"/>
</dbReference>
<name>A0A316VYR4_9BASI</name>
<feature type="non-terminal residue" evidence="3">
    <location>
        <position position="1"/>
    </location>
</feature>
<dbReference type="AlphaFoldDB" id="A0A316VYR4"/>
<protein>
    <recommendedName>
        <fullName evidence="5">Integral membrane protein</fullName>
    </recommendedName>
</protein>
<evidence type="ECO:0008006" key="5">
    <source>
        <dbReference type="Google" id="ProtNLM"/>
    </source>
</evidence>
<dbReference type="PANTHER" id="PTHR35872:SF2">
    <property type="entry name" value="INTEGRAL MEMBRANE PROTEIN (AFU_ORTHOLOGUE AFUA_5G07110)"/>
    <property type="match status" value="1"/>
</dbReference>
<dbReference type="RefSeq" id="XP_025369208.1">
    <property type="nucleotide sequence ID" value="XM_025511871.1"/>
</dbReference>
<organism evidence="3 4">
    <name type="scientific">Ceraceosorus guamensis</name>
    <dbReference type="NCBI Taxonomy" id="1522189"/>
    <lineage>
        <taxon>Eukaryota</taxon>
        <taxon>Fungi</taxon>
        <taxon>Dikarya</taxon>
        <taxon>Basidiomycota</taxon>
        <taxon>Ustilaginomycotina</taxon>
        <taxon>Exobasidiomycetes</taxon>
        <taxon>Ceraceosorales</taxon>
        <taxon>Ceraceosoraceae</taxon>
        <taxon>Ceraceosorus</taxon>
    </lineage>
</organism>
<keyword evidence="2" id="KW-0812">Transmembrane</keyword>
<feature type="transmembrane region" description="Helical" evidence="2">
    <location>
        <begin position="286"/>
        <end position="307"/>
    </location>
</feature>
<feature type="compositionally biased region" description="Polar residues" evidence="1">
    <location>
        <begin position="439"/>
        <end position="466"/>
    </location>
</feature>
<feature type="transmembrane region" description="Helical" evidence="2">
    <location>
        <begin position="319"/>
        <end position="341"/>
    </location>
</feature>
<sequence>LDVVDPEVSTLGYLSNIQNSIFVPHIPSLYSRRSTHDLPDPRAGYRRGSRAGLAVEAQSTDSRTRAGSLRSRLSGDSRRGSLAASQTGLSGAMDEEERSALDEHVRDLLTRRAKFRRGLRGFWAFVKTPIGFIMTLYGFLVTFWGCAIVLFILGWINVGSRRRYWIEICDQILCALFAAVGLGFAPFRAVDTYRMIHIAHYHHLTWRRRREMFLPQLVDPNDLPRPAQDGRNLAIIPEDLPSPRNVVVLTPEEQKILEHHQRAFHASHTFYRFHETSTHRAFPLDLMIVIVCLLDCHSMLQAALGGITWGIKYTHRPTVLTATIISCSLSCNAVAGIIIWLGGRRTKKKEEVERRLRIALEKEAYSVMTSKGAAGAEEAAKDIAAAHSSSGDARLAAPAKKHKHEHDLEEKLDSFEMKATGSSQSALLDHDHQGPPVSPTGNKQLPSTSPSSRDQANDSTQSTRLKQTPEPAAGEVNQPLIEAAVSLPQAFL</sequence>
<dbReference type="GeneID" id="37033741"/>
<dbReference type="InterPro" id="IPR021369">
    <property type="entry name" value="DUF2985"/>
</dbReference>
<gene>
    <name evidence="3" type="ORF">IE81DRAFT_290894</name>
</gene>
<dbReference type="STRING" id="1522189.A0A316VYR4"/>
<proteinExistence type="predicted"/>
<dbReference type="Proteomes" id="UP000245783">
    <property type="component" value="Unassembled WGS sequence"/>
</dbReference>
<accession>A0A316VYR4</accession>
<dbReference type="PANTHER" id="PTHR35872">
    <property type="entry name" value="INTEGRAL MEMBRANE PROTEIN (AFU_ORTHOLOGUE AFUA_5G07110)"/>
    <property type="match status" value="1"/>
</dbReference>
<keyword evidence="2" id="KW-1133">Transmembrane helix</keyword>
<dbReference type="InParanoid" id="A0A316VYR4"/>
<evidence type="ECO:0000313" key="4">
    <source>
        <dbReference type="Proteomes" id="UP000245783"/>
    </source>
</evidence>
<dbReference type="OrthoDB" id="3365211at2759"/>
<evidence type="ECO:0000256" key="2">
    <source>
        <dbReference type="SAM" id="Phobius"/>
    </source>
</evidence>
<keyword evidence="4" id="KW-1185">Reference proteome</keyword>